<evidence type="ECO:0000256" key="1">
    <source>
        <dbReference type="ARBA" id="ARBA00004123"/>
    </source>
</evidence>
<dbReference type="SUPFAM" id="SSF81301">
    <property type="entry name" value="Nucleotidyltransferase"/>
    <property type="match status" value="1"/>
</dbReference>
<dbReference type="SUPFAM" id="SSF81631">
    <property type="entry name" value="PAP/OAS1 substrate-binding domain"/>
    <property type="match status" value="1"/>
</dbReference>
<dbReference type="InterPro" id="IPR007012">
    <property type="entry name" value="PolA_pol_cen_dom"/>
</dbReference>
<sequence>MFSADHYEFFQNMFKSNTKGRHQLGTILSEKPGAFKQLKTLIGGELLNSFCNDPDIVDKVINPNFFNDRKRLLKHYYSCLTKPCQLERTKERLMANLMIIYNYFVDNWKTIRNIKLRKGIEKKIGNLWLNFRLTYDNVYTMKAPFDLKTMSYTSFSQESFLLDISSFLNQLNDTELCEEFAILANDLHKNKENIREHLLNLLTPEDSIRFLKQINVEFDDKQFELNFESLKDFFDELQFYGLYKAFIFTPSDQKLLILELVEQLKNIGKSELKIGAKSALLQEFDEMLRNKCKKLSTFEKLKFEWKKMFGQIEIDKALYEEFKQETETNCLSPTFPKISQQFNFLDDTFANDHLNSKFENYLNNYFINQRPSEICSKDELDQKFNDTLNNVKCIVDNWSGKRARLLIAGSLLLGTHIYDSDIDLICIVPGKSIKQSDFFGKLETLCNQNKCSDETNSTTLFCRLCENKNVEELIKITYGTILMLKFKFNGIQVDIPFVSIPDRKNLPVNLSVERLEKYLKKFALEQKNQYEKQIRILSSYYSTLYVANLVSQVDDDNESSNYIEIQNFELQNKQNLSKISKIFRLMVVALKLWAKNNFIYSNKFGYLNGVSLTIMVAKIILLYPNASILFLLNKFFLIFATRPLNVPLKIKLNAESNTNNLEEDSHLREVIMQIYTPISPEQNAAKFVTHSTARIIRKNMQKAFAQIQQLGTENIDWAIWLENTEKFIEKHDFYILINCMSEGKIGISKFCQFVESRIRLQLVYDIDKRGGNVEAQLYPDLFQESCKIPNKLVETCFSKNFCKIWLIGVNSNLYIEYFKYELTIFDLSIRRAFLKYNPPNEESENVFKNPTLYNIDEEYGVTHNGDHSIWTLVNKFNI</sequence>
<comment type="similarity">
    <text evidence="2">Belongs to the poly(A) polymerase family.</text>
</comment>
<keyword evidence="11" id="KW-1185">Reference proteome</keyword>
<dbReference type="Proteomes" id="UP000887572">
    <property type="component" value="Unplaced"/>
</dbReference>
<comment type="subcellular location">
    <subcellularLocation>
        <location evidence="1">Nucleus</location>
    </subcellularLocation>
</comment>
<dbReference type="PANTHER" id="PTHR10682:SF10">
    <property type="entry name" value="POLYNUCLEOTIDE ADENYLYLTRANSFERASE"/>
    <property type="match status" value="1"/>
</dbReference>
<dbReference type="AlphaFoldDB" id="A0A914I2U4"/>
<evidence type="ECO:0000256" key="5">
    <source>
        <dbReference type="ARBA" id="ARBA00022679"/>
    </source>
</evidence>
<reference evidence="12" key="1">
    <citation type="submission" date="2022-11" db="UniProtKB">
        <authorList>
            <consortium name="WormBaseParasite"/>
        </authorList>
    </citation>
    <scope>IDENTIFICATION</scope>
</reference>
<dbReference type="SUPFAM" id="SSF55003">
    <property type="entry name" value="PAP/Archaeal CCA-adding enzyme, C-terminal domain"/>
    <property type="match status" value="1"/>
</dbReference>
<dbReference type="Pfam" id="PF04928">
    <property type="entry name" value="PAP_central"/>
    <property type="match status" value="1"/>
</dbReference>
<dbReference type="WBParaSite" id="Gr19_v10_g6346.t1">
    <property type="protein sequence ID" value="Gr19_v10_g6346.t1"/>
    <property type="gene ID" value="Gr19_v10_g6346"/>
</dbReference>
<dbReference type="PANTHER" id="PTHR10682">
    <property type="entry name" value="POLY A POLYMERASE"/>
    <property type="match status" value="1"/>
</dbReference>
<dbReference type="GO" id="GO:1990817">
    <property type="term" value="F:poly(A) RNA polymerase activity"/>
    <property type="evidence" value="ECO:0007669"/>
    <property type="project" value="UniProtKB-EC"/>
</dbReference>
<evidence type="ECO:0000256" key="3">
    <source>
        <dbReference type="ARBA" id="ARBA00012388"/>
    </source>
</evidence>
<evidence type="ECO:0000256" key="2">
    <source>
        <dbReference type="ARBA" id="ARBA00010912"/>
    </source>
</evidence>
<comment type="catalytic activity">
    <reaction evidence="9">
        <text>RNA(n) + ATP = RNA(n)-3'-adenine ribonucleotide + diphosphate</text>
        <dbReference type="Rhea" id="RHEA:11332"/>
        <dbReference type="Rhea" id="RHEA-COMP:14527"/>
        <dbReference type="Rhea" id="RHEA-COMP:17347"/>
        <dbReference type="ChEBI" id="CHEBI:30616"/>
        <dbReference type="ChEBI" id="CHEBI:33019"/>
        <dbReference type="ChEBI" id="CHEBI:140395"/>
        <dbReference type="ChEBI" id="CHEBI:173115"/>
        <dbReference type="EC" id="2.7.7.19"/>
    </reaction>
</comment>
<keyword evidence="8" id="KW-0539">Nucleus</keyword>
<dbReference type="Gene3D" id="1.10.1410.10">
    <property type="match status" value="1"/>
</dbReference>
<dbReference type="Gene3D" id="3.30.460.10">
    <property type="entry name" value="Beta Polymerase, domain 2"/>
    <property type="match status" value="1"/>
</dbReference>
<accession>A0A914I2U4</accession>
<evidence type="ECO:0000256" key="9">
    <source>
        <dbReference type="ARBA" id="ARBA00048830"/>
    </source>
</evidence>
<dbReference type="InterPro" id="IPR043519">
    <property type="entry name" value="NT_sf"/>
</dbReference>
<keyword evidence="4" id="KW-0507">mRNA processing</keyword>
<feature type="domain" description="Poly(A) polymerase central" evidence="10">
    <location>
        <begin position="583"/>
        <end position="718"/>
    </location>
</feature>
<keyword evidence="6" id="KW-0547">Nucleotide-binding</keyword>
<evidence type="ECO:0000256" key="4">
    <source>
        <dbReference type="ARBA" id="ARBA00022664"/>
    </source>
</evidence>
<dbReference type="InterPro" id="IPR011068">
    <property type="entry name" value="NuclTrfase_I-like_C"/>
</dbReference>
<evidence type="ECO:0000259" key="10">
    <source>
        <dbReference type="Pfam" id="PF04928"/>
    </source>
</evidence>
<dbReference type="GO" id="GO:0005634">
    <property type="term" value="C:nucleus"/>
    <property type="evidence" value="ECO:0007669"/>
    <property type="project" value="UniProtKB-SubCell"/>
</dbReference>
<keyword evidence="7" id="KW-0067">ATP-binding</keyword>
<organism evidence="11 12">
    <name type="scientific">Globodera rostochiensis</name>
    <name type="common">Golden nematode worm</name>
    <name type="synonym">Heterodera rostochiensis</name>
    <dbReference type="NCBI Taxonomy" id="31243"/>
    <lineage>
        <taxon>Eukaryota</taxon>
        <taxon>Metazoa</taxon>
        <taxon>Ecdysozoa</taxon>
        <taxon>Nematoda</taxon>
        <taxon>Chromadorea</taxon>
        <taxon>Rhabditida</taxon>
        <taxon>Tylenchina</taxon>
        <taxon>Tylenchomorpha</taxon>
        <taxon>Tylenchoidea</taxon>
        <taxon>Heteroderidae</taxon>
        <taxon>Heteroderinae</taxon>
        <taxon>Globodera</taxon>
    </lineage>
</organism>
<protein>
    <recommendedName>
        <fullName evidence="3">polynucleotide adenylyltransferase</fullName>
        <ecNumber evidence="3">2.7.7.19</ecNumber>
    </recommendedName>
</protein>
<keyword evidence="5" id="KW-0808">Transferase</keyword>
<dbReference type="GO" id="GO:0005524">
    <property type="term" value="F:ATP binding"/>
    <property type="evidence" value="ECO:0007669"/>
    <property type="project" value="UniProtKB-KW"/>
</dbReference>
<dbReference type="EC" id="2.7.7.19" evidence="3"/>
<dbReference type="GO" id="GO:0003723">
    <property type="term" value="F:RNA binding"/>
    <property type="evidence" value="ECO:0007669"/>
    <property type="project" value="InterPro"/>
</dbReference>
<name>A0A914I2U4_GLORO</name>
<evidence type="ECO:0000256" key="8">
    <source>
        <dbReference type="ARBA" id="ARBA00023242"/>
    </source>
</evidence>
<dbReference type="GO" id="GO:0031123">
    <property type="term" value="P:RNA 3'-end processing"/>
    <property type="evidence" value="ECO:0007669"/>
    <property type="project" value="InterPro"/>
</dbReference>
<evidence type="ECO:0000313" key="12">
    <source>
        <dbReference type="WBParaSite" id="Gr19_v10_g6346.t1"/>
    </source>
</evidence>
<dbReference type="Gene3D" id="3.30.70.590">
    <property type="entry name" value="Poly(A) polymerase predicted RNA binding domain"/>
    <property type="match status" value="1"/>
</dbReference>
<evidence type="ECO:0000256" key="6">
    <source>
        <dbReference type="ARBA" id="ARBA00022741"/>
    </source>
</evidence>
<evidence type="ECO:0000313" key="11">
    <source>
        <dbReference type="Proteomes" id="UP000887572"/>
    </source>
</evidence>
<evidence type="ECO:0000256" key="7">
    <source>
        <dbReference type="ARBA" id="ARBA00022840"/>
    </source>
</evidence>
<dbReference type="GO" id="GO:0006397">
    <property type="term" value="P:mRNA processing"/>
    <property type="evidence" value="ECO:0007669"/>
    <property type="project" value="UniProtKB-KW"/>
</dbReference>
<proteinExistence type="inferred from homology"/>